<organism evidence="1">
    <name type="scientific">Leptospira borgpetersenii serovar Ballum</name>
    <dbReference type="NCBI Taxonomy" id="280505"/>
    <lineage>
        <taxon>Bacteria</taxon>
        <taxon>Pseudomonadati</taxon>
        <taxon>Spirochaetota</taxon>
        <taxon>Spirochaetia</taxon>
        <taxon>Leptospirales</taxon>
        <taxon>Leptospiraceae</taxon>
        <taxon>Leptospira</taxon>
    </lineage>
</organism>
<dbReference type="EMBL" id="CP012029">
    <property type="protein sequence ID" value="ALO26860.1"/>
    <property type="molecule type" value="Genomic_DNA"/>
</dbReference>
<dbReference type="PATRIC" id="fig|280505.15.peg.2572"/>
<accession>A0A0S2IT82</accession>
<reference evidence="1 2" key="1">
    <citation type="journal article" date="2015" name="PLoS Negl. Trop. Dis.">
        <title>Distribution of Plasmids in Distinct Leptospira Pathogenic Species.</title>
        <authorList>
            <person name="Wang Y."/>
            <person name="Zhuang X."/>
            <person name="Zhong Y."/>
            <person name="Zhang C."/>
            <person name="Zhang Y."/>
            <person name="Zeng L."/>
            <person name="Zhu Y."/>
            <person name="He P."/>
            <person name="Dong K."/>
            <person name="Pal U."/>
            <person name="Guo X."/>
            <person name="Qin J."/>
        </authorList>
    </citation>
    <scope>NUCLEOTIDE SEQUENCE [LARGE SCALE GENOMIC DNA]</scope>
    <source>
        <strain evidence="1 2">56604</strain>
    </source>
</reference>
<evidence type="ECO:0000313" key="2">
    <source>
        <dbReference type="Proteomes" id="UP000058857"/>
    </source>
</evidence>
<proteinExistence type="predicted"/>
<name>A0A0S2IT82_LEPBO</name>
<evidence type="ECO:0000313" key="1">
    <source>
        <dbReference type="EMBL" id="ALO26860.1"/>
    </source>
</evidence>
<gene>
    <name evidence="1" type="ORF">LBBP_02635</name>
</gene>
<dbReference type="AlphaFoldDB" id="A0A0S2IT82"/>
<sequence length="42" mass="4927">MAWDDCEELPKFKNQVRPVVTTFGFVSRTPRDSEKKSKINLK</sequence>
<protein>
    <submittedName>
        <fullName evidence="1">Uncharacterized protein</fullName>
    </submittedName>
</protein>
<dbReference type="Proteomes" id="UP000058857">
    <property type="component" value="Chromosome 1"/>
</dbReference>